<proteinExistence type="predicted"/>
<dbReference type="PANTHER" id="PTHR22891">
    <property type="entry name" value="EUKARYOTIC TRANSLATION INITIATION FACTOR 2C"/>
    <property type="match status" value="1"/>
</dbReference>
<dbReference type="RefSeq" id="XP_037147103.1">
    <property type="nucleotide sequence ID" value="XM_037297667.1"/>
</dbReference>
<dbReference type="GO" id="GO:0003676">
    <property type="term" value="F:nucleic acid binding"/>
    <property type="evidence" value="ECO:0007669"/>
    <property type="project" value="InterPro"/>
</dbReference>
<organism evidence="3 4">
    <name type="scientific">Letharia lupina</name>
    <dbReference type="NCBI Taxonomy" id="560253"/>
    <lineage>
        <taxon>Eukaryota</taxon>
        <taxon>Fungi</taxon>
        <taxon>Dikarya</taxon>
        <taxon>Ascomycota</taxon>
        <taxon>Pezizomycotina</taxon>
        <taxon>Lecanoromycetes</taxon>
        <taxon>OSLEUM clade</taxon>
        <taxon>Lecanoromycetidae</taxon>
        <taxon>Lecanorales</taxon>
        <taxon>Lecanorineae</taxon>
        <taxon>Parmeliaceae</taxon>
        <taxon>Letharia</taxon>
    </lineage>
</organism>
<feature type="compositionally biased region" description="Basic and acidic residues" evidence="1">
    <location>
        <begin position="451"/>
        <end position="463"/>
    </location>
</feature>
<protein>
    <recommendedName>
        <fullName evidence="2">Piwi domain-containing protein</fullName>
    </recommendedName>
</protein>
<sequence>MVTVQDRLLDQPAVSYQKDSTAHVIDGKGRWNLRGVSKVFRPGQLEKSGILRITRDEKDLSFLATLRNYLYGNKLDKPVHLGRQTIYEGDEDAINRESTAFANVALKNNLKLGGINHILENQRPLYENTMVIGVDVTHPSPGPAKRTAPSVAVMVANVDNEWPIDLRINTAGKEMVDLLGPMLTTRLELWQSDRANSLPDNLLIYRDGVSENQYKTLLEEELGKIRNTCQVKYRGRDPPKITLIIVGKRHHTRFFRKTEAGNCTNPEFGTVVDTGVTEARNWDFFLQSHHALLGTACPAHYFVLHNEILTKEFVGATFKISDYLHKLAYEMCYLFGRSTGPVNIPPPVYYADLACEKSRCYGDCDDDISDTSSTIGDDGGKPQGSRAEAQSARPGSTAPGGKGDALKTDLRPTEAKMPDLTAGFTKKEKAKLFEERMAASQKAATGGSSKAEGKEPEVKTEAI</sequence>
<feature type="compositionally biased region" description="Basic and acidic residues" evidence="1">
    <location>
        <begin position="404"/>
        <end position="417"/>
    </location>
</feature>
<dbReference type="InterPro" id="IPR003165">
    <property type="entry name" value="Piwi"/>
</dbReference>
<gene>
    <name evidence="3" type="ORF">HO133_006770</name>
</gene>
<dbReference type="Pfam" id="PF02171">
    <property type="entry name" value="Piwi"/>
    <property type="match status" value="1"/>
</dbReference>
<reference evidence="3 4" key="1">
    <citation type="journal article" date="2020" name="Genomics">
        <title>Complete, high-quality genomes from long-read metagenomic sequencing of two wolf lichen thalli reveals enigmatic genome architecture.</title>
        <authorList>
            <person name="McKenzie S.K."/>
            <person name="Walston R.F."/>
            <person name="Allen J.L."/>
        </authorList>
    </citation>
    <scope>NUCLEOTIDE SEQUENCE [LARGE SCALE GENOMIC DNA]</scope>
    <source>
        <strain evidence="3">WasteWater1</strain>
    </source>
</reference>
<evidence type="ECO:0000313" key="3">
    <source>
        <dbReference type="EMBL" id="KAF6217668.1"/>
    </source>
</evidence>
<dbReference type="Proteomes" id="UP000593566">
    <property type="component" value="Unassembled WGS sequence"/>
</dbReference>
<name>A0A8H6F7L0_9LECA</name>
<dbReference type="InterPro" id="IPR036397">
    <property type="entry name" value="RNaseH_sf"/>
</dbReference>
<feature type="region of interest" description="Disordered" evidence="1">
    <location>
        <begin position="371"/>
        <end position="463"/>
    </location>
</feature>
<dbReference type="InterPro" id="IPR012337">
    <property type="entry name" value="RNaseH-like_sf"/>
</dbReference>
<comment type="caution">
    <text evidence="3">The sequence shown here is derived from an EMBL/GenBank/DDBJ whole genome shotgun (WGS) entry which is preliminary data.</text>
</comment>
<evidence type="ECO:0000259" key="2">
    <source>
        <dbReference type="PROSITE" id="PS50822"/>
    </source>
</evidence>
<dbReference type="GeneID" id="59335171"/>
<dbReference type="SMART" id="SM00950">
    <property type="entry name" value="Piwi"/>
    <property type="match status" value="1"/>
</dbReference>
<dbReference type="Gene3D" id="3.30.420.10">
    <property type="entry name" value="Ribonuclease H-like superfamily/Ribonuclease H"/>
    <property type="match status" value="1"/>
</dbReference>
<dbReference type="SUPFAM" id="SSF53098">
    <property type="entry name" value="Ribonuclease H-like"/>
    <property type="match status" value="1"/>
</dbReference>
<feature type="domain" description="Piwi" evidence="2">
    <location>
        <begin position="102"/>
        <end position="354"/>
    </location>
</feature>
<dbReference type="AlphaFoldDB" id="A0A8H6F7L0"/>
<accession>A0A8H6F7L0</accession>
<keyword evidence="4" id="KW-1185">Reference proteome</keyword>
<evidence type="ECO:0000313" key="4">
    <source>
        <dbReference type="Proteomes" id="UP000593566"/>
    </source>
</evidence>
<dbReference type="EMBL" id="JACCJB010000026">
    <property type="protein sequence ID" value="KAF6217668.1"/>
    <property type="molecule type" value="Genomic_DNA"/>
</dbReference>
<evidence type="ECO:0000256" key="1">
    <source>
        <dbReference type="SAM" id="MobiDB-lite"/>
    </source>
</evidence>
<feature type="compositionally biased region" description="Basic and acidic residues" evidence="1">
    <location>
        <begin position="425"/>
        <end position="437"/>
    </location>
</feature>
<dbReference type="PROSITE" id="PS50822">
    <property type="entry name" value="PIWI"/>
    <property type="match status" value="1"/>
</dbReference>